<dbReference type="Proteomes" id="UP000095282">
    <property type="component" value="Unplaced"/>
</dbReference>
<name>A0A1I7T4G7_9PELO</name>
<dbReference type="STRING" id="1561998.A0A1I7T4G7"/>
<dbReference type="AlphaFoldDB" id="A0A1I7T4G7"/>
<reference evidence="2" key="1">
    <citation type="submission" date="2016-11" db="UniProtKB">
        <authorList>
            <consortium name="WormBaseParasite"/>
        </authorList>
    </citation>
    <scope>IDENTIFICATION</scope>
</reference>
<proteinExistence type="predicted"/>
<protein>
    <submittedName>
        <fullName evidence="2">Structural protein</fullName>
    </submittedName>
</protein>
<evidence type="ECO:0000313" key="1">
    <source>
        <dbReference type="Proteomes" id="UP000095282"/>
    </source>
</evidence>
<evidence type="ECO:0000313" key="2">
    <source>
        <dbReference type="WBParaSite" id="Csp11.Scaffold501.g2303.t1"/>
    </source>
</evidence>
<dbReference type="WBParaSite" id="Csp11.Scaffold501.g2303.t1">
    <property type="protein sequence ID" value="Csp11.Scaffold501.g2303.t1"/>
    <property type="gene ID" value="Csp11.Scaffold501.g2303"/>
</dbReference>
<sequence length="76" mass="8741">MNPADRWNPGWQQFMMNHQRAQAGGNRHVQPVQPVINQFGGGARNVVEFKIFPMNSLITLGSWPKKWMNWMTSCIA</sequence>
<accession>A0A1I7T4G7</accession>
<organism evidence="1 2">
    <name type="scientific">Caenorhabditis tropicalis</name>
    <dbReference type="NCBI Taxonomy" id="1561998"/>
    <lineage>
        <taxon>Eukaryota</taxon>
        <taxon>Metazoa</taxon>
        <taxon>Ecdysozoa</taxon>
        <taxon>Nematoda</taxon>
        <taxon>Chromadorea</taxon>
        <taxon>Rhabditida</taxon>
        <taxon>Rhabditina</taxon>
        <taxon>Rhabditomorpha</taxon>
        <taxon>Rhabditoidea</taxon>
        <taxon>Rhabditidae</taxon>
        <taxon>Peloderinae</taxon>
        <taxon>Caenorhabditis</taxon>
    </lineage>
</organism>
<keyword evidence="1" id="KW-1185">Reference proteome</keyword>